<dbReference type="RefSeq" id="WP_344344485.1">
    <property type="nucleotide sequence ID" value="NZ_BAAAQT010000008.1"/>
</dbReference>
<feature type="region of interest" description="Disordered" evidence="1">
    <location>
        <begin position="1"/>
        <end position="21"/>
    </location>
</feature>
<evidence type="ECO:0000313" key="2">
    <source>
        <dbReference type="EMBL" id="GAA2175756.1"/>
    </source>
</evidence>
<organism evidence="2 3">
    <name type="scientific">Agrococcus versicolor</name>
    <dbReference type="NCBI Taxonomy" id="501482"/>
    <lineage>
        <taxon>Bacteria</taxon>
        <taxon>Bacillati</taxon>
        <taxon>Actinomycetota</taxon>
        <taxon>Actinomycetes</taxon>
        <taxon>Micrococcales</taxon>
        <taxon>Microbacteriaceae</taxon>
        <taxon>Agrococcus</taxon>
    </lineage>
</organism>
<name>A0ABN3AXQ2_9MICO</name>
<dbReference type="EMBL" id="BAAAQT010000008">
    <property type="protein sequence ID" value="GAA2175756.1"/>
    <property type="molecule type" value="Genomic_DNA"/>
</dbReference>
<evidence type="ECO:0000256" key="1">
    <source>
        <dbReference type="SAM" id="MobiDB-lite"/>
    </source>
</evidence>
<dbReference type="Proteomes" id="UP001501599">
    <property type="component" value="Unassembled WGS sequence"/>
</dbReference>
<proteinExistence type="predicted"/>
<evidence type="ECO:0008006" key="4">
    <source>
        <dbReference type="Google" id="ProtNLM"/>
    </source>
</evidence>
<gene>
    <name evidence="2" type="ORF">GCM10009846_26880</name>
</gene>
<sequence length="145" mass="15722">MTKSGFSDDERAAMQQRAEELRTTKGLKGAARIARELEACVEAIDGLDGVDRDVASTLHRIVTEVAPQLAPKTWYGFPSYADDGGVVVFYQPASKFGTRYGTVGFQEGARLDDGPMWPTVFAVVEVTPAVEQRLRELVAKAVATA</sequence>
<evidence type="ECO:0000313" key="3">
    <source>
        <dbReference type="Proteomes" id="UP001501599"/>
    </source>
</evidence>
<comment type="caution">
    <text evidence="2">The sequence shown here is derived from an EMBL/GenBank/DDBJ whole genome shotgun (WGS) entry which is preliminary data.</text>
</comment>
<keyword evidence="3" id="KW-1185">Reference proteome</keyword>
<dbReference type="SUPFAM" id="SSF159888">
    <property type="entry name" value="YdhG-like"/>
    <property type="match status" value="1"/>
</dbReference>
<protein>
    <recommendedName>
        <fullName evidence="4">DUF1801 domain-containing protein</fullName>
    </recommendedName>
</protein>
<reference evidence="2 3" key="1">
    <citation type="journal article" date="2019" name="Int. J. Syst. Evol. Microbiol.">
        <title>The Global Catalogue of Microorganisms (GCM) 10K type strain sequencing project: providing services to taxonomists for standard genome sequencing and annotation.</title>
        <authorList>
            <consortium name="The Broad Institute Genomics Platform"/>
            <consortium name="The Broad Institute Genome Sequencing Center for Infectious Disease"/>
            <person name="Wu L."/>
            <person name="Ma J."/>
        </authorList>
    </citation>
    <scope>NUCLEOTIDE SEQUENCE [LARGE SCALE GENOMIC DNA]</scope>
    <source>
        <strain evidence="2 3">JCM 16026</strain>
    </source>
</reference>
<accession>A0ABN3AXQ2</accession>